<dbReference type="EMBL" id="REGN01001750">
    <property type="protein sequence ID" value="RNA32785.1"/>
    <property type="molecule type" value="Genomic_DNA"/>
</dbReference>
<accession>A0A3M7SAX0</accession>
<dbReference type="AlphaFoldDB" id="A0A3M7SAX0"/>
<organism evidence="1 2">
    <name type="scientific">Brachionus plicatilis</name>
    <name type="common">Marine rotifer</name>
    <name type="synonym">Brachionus muelleri</name>
    <dbReference type="NCBI Taxonomy" id="10195"/>
    <lineage>
        <taxon>Eukaryota</taxon>
        <taxon>Metazoa</taxon>
        <taxon>Spiralia</taxon>
        <taxon>Gnathifera</taxon>
        <taxon>Rotifera</taxon>
        <taxon>Eurotatoria</taxon>
        <taxon>Monogononta</taxon>
        <taxon>Pseudotrocha</taxon>
        <taxon>Ploima</taxon>
        <taxon>Brachionidae</taxon>
        <taxon>Brachionus</taxon>
    </lineage>
</organism>
<name>A0A3M7SAX0_BRAPC</name>
<sequence length="59" mass="7297">MTIKEYEIPEKRKVSEFFPWDIYKNQTMFVYENFKTKNLIPNSHLFVDENFFYILPLSI</sequence>
<protein>
    <submittedName>
        <fullName evidence="1">Uncharacterized protein</fullName>
    </submittedName>
</protein>
<evidence type="ECO:0000313" key="1">
    <source>
        <dbReference type="EMBL" id="RNA32785.1"/>
    </source>
</evidence>
<evidence type="ECO:0000313" key="2">
    <source>
        <dbReference type="Proteomes" id="UP000276133"/>
    </source>
</evidence>
<dbReference type="Proteomes" id="UP000276133">
    <property type="component" value="Unassembled WGS sequence"/>
</dbReference>
<keyword evidence="2" id="KW-1185">Reference proteome</keyword>
<comment type="caution">
    <text evidence="1">The sequence shown here is derived from an EMBL/GenBank/DDBJ whole genome shotgun (WGS) entry which is preliminary data.</text>
</comment>
<gene>
    <name evidence="1" type="ORF">BpHYR1_011419</name>
</gene>
<proteinExistence type="predicted"/>
<reference evidence="1 2" key="1">
    <citation type="journal article" date="2018" name="Sci. Rep.">
        <title>Genomic signatures of local adaptation to the degree of environmental predictability in rotifers.</title>
        <authorList>
            <person name="Franch-Gras L."/>
            <person name="Hahn C."/>
            <person name="Garcia-Roger E.M."/>
            <person name="Carmona M.J."/>
            <person name="Serra M."/>
            <person name="Gomez A."/>
        </authorList>
    </citation>
    <scope>NUCLEOTIDE SEQUENCE [LARGE SCALE GENOMIC DNA]</scope>
    <source>
        <strain evidence="1">HYR1</strain>
    </source>
</reference>